<dbReference type="KEGG" id="samy:DB32_005887"/>
<feature type="domain" description="NIDO" evidence="3">
    <location>
        <begin position="112"/>
        <end position="261"/>
    </location>
</feature>
<name>A0A0F6YLW3_9BACT</name>
<dbReference type="EMBL" id="CP011125">
    <property type="protein sequence ID" value="AKF08738.1"/>
    <property type="molecule type" value="Genomic_DNA"/>
</dbReference>
<dbReference type="InterPro" id="IPR018247">
    <property type="entry name" value="EF_Hand_1_Ca_BS"/>
</dbReference>
<dbReference type="SMART" id="SM00539">
    <property type="entry name" value="NIDO"/>
    <property type="match status" value="1"/>
</dbReference>
<accession>A0A0F6YLW3</accession>
<dbReference type="InterPro" id="IPR024038">
    <property type="entry name" value="MYXO-CTERM"/>
</dbReference>
<feature type="region of interest" description="Disordered" evidence="1">
    <location>
        <begin position="481"/>
        <end position="513"/>
    </location>
</feature>
<sequence>MVMRVLSRSSSVVALALVLAGALLAPPPASAAPLMATFGGPAGYGTGTLPANDDGSSSPIDLTTAFPGGLNFFGGPYTQVWVNNNGNITFSAGVSQYTPTAFPVAMRPMIAPYWGDVDTRGPRSATSNMVYYHLEPGLLVATWHNVGVYNQTAGQTPTPRMDFQLIVRNAIGCRAGDFDVEFRYNRCEWEAGNASGERSNNGLCDTETSGCVPAQAGFDAGDGTNFVEIMGSRTSAIRNLCTTSNVGMPGVWRFSVRGGSVSCPGTGDVCETGMPGACGVGVTRCIGREVECVQIGTSTAERCDGIDNDCNGTVDEGELCGALEVCSAGVCVPSCFEGGCAEGDTCNEAGVCVETACIGVTCPASERCEGGVCVGACAGITCPHGQQCVAGRCTDLCDVITCAAGEICVDGECRAQCPCAPCGEGETCLADGSCESAGCDVVICDPGFYCEAGACLDACAGAVCPEGQWCTQGECVDGSGPPPGTDGDAGGGGGGDVDGGGVAGDGGNGRMRTRPEQGCGCRVAPRAPASWLWVMAPLALIAVRRRLRRA</sequence>
<reference evidence="4 5" key="1">
    <citation type="submission" date="2015-03" db="EMBL/GenBank/DDBJ databases">
        <title>Genome assembly of Sandaracinus amylolyticus DSM 53668.</title>
        <authorList>
            <person name="Sharma G."/>
            <person name="Subramanian S."/>
        </authorList>
    </citation>
    <scope>NUCLEOTIDE SEQUENCE [LARGE SCALE GENOMIC DNA]</scope>
    <source>
        <strain evidence="4 5">DSM 53668</strain>
    </source>
</reference>
<keyword evidence="5" id="KW-1185">Reference proteome</keyword>
<dbReference type="InterPro" id="IPR051495">
    <property type="entry name" value="Epithelial_Barrier/Signaling"/>
</dbReference>
<keyword evidence="2" id="KW-0732">Signal</keyword>
<dbReference type="NCBIfam" id="TIGR03901">
    <property type="entry name" value="MYXO-CTERM"/>
    <property type="match status" value="1"/>
</dbReference>
<dbReference type="Pfam" id="PF11617">
    <property type="entry name" value="Cu-binding_MopE"/>
    <property type="match status" value="1"/>
</dbReference>
<dbReference type="PROSITE" id="PS00018">
    <property type="entry name" value="EF_HAND_1"/>
    <property type="match status" value="1"/>
</dbReference>
<dbReference type="InterPro" id="IPR021655">
    <property type="entry name" value="Put_metal-bd"/>
</dbReference>
<dbReference type="AlphaFoldDB" id="A0A0F6YLW3"/>
<dbReference type="STRING" id="927083.DB32_005887"/>
<dbReference type="GO" id="GO:0007160">
    <property type="term" value="P:cell-matrix adhesion"/>
    <property type="evidence" value="ECO:0007669"/>
    <property type="project" value="InterPro"/>
</dbReference>
<proteinExistence type="predicted"/>
<dbReference type="Pfam" id="PF06119">
    <property type="entry name" value="NIDO"/>
    <property type="match status" value="2"/>
</dbReference>
<gene>
    <name evidence="4" type="ORF">DB32_005887</name>
</gene>
<feature type="signal peptide" evidence="2">
    <location>
        <begin position="1"/>
        <end position="31"/>
    </location>
</feature>
<evidence type="ECO:0000259" key="3">
    <source>
        <dbReference type="SMART" id="SM00539"/>
    </source>
</evidence>
<evidence type="ECO:0000313" key="4">
    <source>
        <dbReference type="EMBL" id="AKF08738.1"/>
    </source>
</evidence>
<evidence type="ECO:0000256" key="1">
    <source>
        <dbReference type="SAM" id="MobiDB-lite"/>
    </source>
</evidence>
<feature type="compositionally biased region" description="Gly residues" evidence="1">
    <location>
        <begin position="487"/>
        <end position="509"/>
    </location>
</feature>
<protein>
    <recommendedName>
        <fullName evidence="3">NIDO domain-containing protein</fullName>
    </recommendedName>
</protein>
<evidence type="ECO:0000256" key="2">
    <source>
        <dbReference type="SAM" id="SignalP"/>
    </source>
</evidence>
<dbReference type="PANTHER" id="PTHR13802">
    <property type="entry name" value="MUCIN 4-RELATED"/>
    <property type="match status" value="1"/>
</dbReference>
<dbReference type="Proteomes" id="UP000034883">
    <property type="component" value="Chromosome"/>
</dbReference>
<dbReference type="PANTHER" id="PTHR13802:SF59">
    <property type="entry name" value="SUSHI DOMAIN-CONTAINING PROTEIN 2"/>
    <property type="match status" value="1"/>
</dbReference>
<dbReference type="InterPro" id="IPR003886">
    <property type="entry name" value="NIDO_dom"/>
</dbReference>
<evidence type="ECO:0000313" key="5">
    <source>
        <dbReference type="Proteomes" id="UP000034883"/>
    </source>
</evidence>
<feature type="chain" id="PRO_5002512783" description="NIDO domain-containing protein" evidence="2">
    <location>
        <begin position="32"/>
        <end position="550"/>
    </location>
</feature>
<organism evidence="4 5">
    <name type="scientific">Sandaracinus amylolyticus</name>
    <dbReference type="NCBI Taxonomy" id="927083"/>
    <lineage>
        <taxon>Bacteria</taxon>
        <taxon>Pseudomonadati</taxon>
        <taxon>Myxococcota</taxon>
        <taxon>Polyangia</taxon>
        <taxon>Polyangiales</taxon>
        <taxon>Sandaracinaceae</taxon>
        <taxon>Sandaracinus</taxon>
    </lineage>
</organism>